<dbReference type="GO" id="GO:0006891">
    <property type="term" value="P:intra-Golgi vesicle-mediated transport"/>
    <property type="evidence" value="ECO:0007669"/>
    <property type="project" value="TreeGrafter"/>
</dbReference>
<dbReference type="Gene3D" id="1.25.10.10">
    <property type="entry name" value="Leucine-rich Repeat Variant"/>
    <property type="match status" value="1"/>
</dbReference>
<evidence type="ECO:0000313" key="15">
    <source>
        <dbReference type="EMBL" id="KNE70547.1"/>
    </source>
</evidence>
<evidence type="ECO:0000256" key="3">
    <source>
        <dbReference type="ARBA" id="ARBA00022490"/>
    </source>
</evidence>
<keyword evidence="4" id="KW-0677">Repeat</keyword>
<sequence length="948" mass="102536">MTDTACYTVIRALDSADAPTLESLRSALEKGSDDVKIATMKKLLRSMLNGEPYGTQLLMQVIRYVMPSRSKPLKKLLNLYWEVVPKHNADGKLKQEMILVCNALRNDLQHPNEYIRGASLRMVCKLRDAELLEPLVPSCRQNLDHRHPYVRKNAIFAVYSLYKHNQVLFPDAPTRIAELLTKESDMACRRNAFVMLQNTAPDLAIQYLASVAAQIPTFDEHVQLAVIELVRKEARANAAERLKYLKLLYALLGSPDLAVKYEAASSLVSLTSAPEAVKAAAQCYVTLLHKAADTNVKLIVLARIRELLDRHDRLAGDELALDLLRVLATPDMEVRRTCCAVALDMTTPRNVDQVVAVLKKELVKTQDPTAGDKAAEFRQLLIQTIHTCAVQFPSVAPSAVATLMDFLGDSSNASAVDVVAFVREVVERFPDLRAEIVAKLYAPADLVPSVIDAIQTSLGEIVRMESATGTEPASASSVPNSPRPGSLSVTTTSSKVLADGSYATQTALTTTAGGIDLAKRKPPLQALLHNGDYFTGAVLATCLTKLVLRVRAAEGADSPAAHKTAADGMWILSHVLRHGLASGAMDEDSRDRITQCLATMAEEQAPRDVQDVYLASCRSAFARLLAVQDKSKSASAAKNAPVVQVEDTISFGVLKRVAAAAEDRLDDDDYERDLTRATGRDASTAGVAPDNKLNRVVQLTGFSDPVYAEAYVTVHQFDIVLDVLIVNQTTSTLQNLALEFATLGDLKLVERPQAVNLAPKSYHTVKAHIKVASTETGVIFGNIVYDMGALDSRCVILNDIHIDIMDYIHAAACSETQFRAMWTEFEWENKVNVATPVVVDATAAGSAADQLRAYLKQVMAATNMACLTPDHALEGDCGVLAANLYAKSVFGEDALANLCVERTAAGSIVGHIRIRSKTQGIALALGDKITLSQKNAANAAAAAAAAAM</sequence>
<dbReference type="GO" id="GO:0006886">
    <property type="term" value="P:intracellular protein transport"/>
    <property type="evidence" value="ECO:0007669"/>
    <property type="project" value="InterPro"/>
</dbReference>
<proteinExistence type="predicted"/>
<evidence type="ECO:0000256" key="6">
    <source>
        <dbReference type="ARBA" id="ARBA00022927"/>
    </source>
</evidence>
<evidence type="ECO:0000256" key="4">
    <source>
        <dbReference type="ARBA" id="ARBA00022737"/>
    </source>
</evidence>
<dbReference type="InterPro" id="IPR016460">
    <property type="entry name" value="COPB1"/>
</dbReference>
<gene>
    <name evidence="15" type="ORF">AMAG_14669</name>
</gene>
<dbReference type="PANTHER" id="PTHR10635">
    <property type="entry name" value="COATOMER SUBUNIT BETA"/>
    <property type="match status" value="1"/>
</dbReference>
<accession>A0A0L0T728</accession>
<keyword evidence="3 10" id="KW-0963">Cytoplasm</keyword>
<dbReference type="Pfam" id="PF01602">
    <property type="entry name" value="Adaptin_N"/>
    <property type="match status" value="1"/>
</dbReference>
<dbReference type="PIRSF" id="PIRSF005727">
    <property type="entry name" value="Coatomer_beta_subunit"/>
    <property type="match status" value="1"/>
</dbReference>
<name>A0A0L0T728_ALLM3</name>
<dbReference type="EMBL" id="GG745366">
    <property type="protein sequence ID" value="KNE70547.1"/>
    <property type="molecule type" value="Genomic_DNA"/>
</dbReference>
<dbReference type="InterPro" id="IPR011710">
    <property type="entry name" value="Coatomer_bsu_C"/>
</dbReference>
<keyword evidence="2 10" id="KW-0813">Transport</keyword>
<dbReference type="GO" id="GO:0030126">
    <property type="term" value="C:COPI vesicle coat"/>
    <property type="evidence" value="ECO:0007669"/>
    <property type="project" value="InterPro"/>
</dbReference>
<dbReference type="VEuPathDB" id="FungiDB:AMAG_14669"/>
<feature type="region of interest" description="Disordered" evidence="11">
    <location>
        <begin position="469"/>
        <end position="490"/>
    </location>
</feature>
<evidence type="ECO:0000259" key="13">
    <source>
        <dbReference type="Pfam" id="PF07718"/>
    </source>
</evidence>
<dbReference type="GO" id="GO:0006888">
    <property type="term" value="P:endoplasmic reticulum to Golgi vesicle-mediated transport"/>
    <property type="evidence" value="ECO:0007669"/>
    <property type="project" value="TreeGrafter"/>
</dbReference>
<dbReference type="OMA" id="IYKNFDW"/>
<keyword evidence="5 10" id="KW-0931">ER-Golgi transport</keyword>
<evidence type="ECO:0000259" key="12">
    <source>
        <dbReference type="Pfam" id="PF01602"/>
    </source>
</evidence>
<dbReference type="GO" id="GO:0005198">
    <property type="term" value="F:structural molecule activity"/>
    <property type="evidence" value="ECO:0007669"/>
    <property type="project" value="InterPro"/>
</dbReference>
<evidence type="ECO:0000256" key="7">
    <source>
        <dbReference type="ARBA" id="ARBA00023034"/>
    </source>
</evidence>
<dbReference type="InterPro" id="IPR011989">
    <property type="entry name" value="ARM-like"/>
</dbReference>
<feature type="domain" description="Coatomer beta subunit appendage platform" evidence="14">
    <location>
        <begin position="791"/>
        <end position="929"/>
    </location>
</feature>
<evidence type="ECO:0000256" key="11">
    <source>
        <dbReference type="SAM" id="MobiDB-lite"/>
    </source>
</evidence>
<feature type="domain" description="Clathrin/coatomer adaptor adaptin-like N-terminal" evidence="12">
    <location>
        <begin position="23"/>
        <end position="442"/>
    </location>
</feature>
<comment type="subcellular location">
    <subcellularLocation>
        <location evidence="10">Cytoplasm</location>
    </subcellularLocation>
    <subcellularLocation>
        <location evidence="1 10">Golgi apparatus membrane</location>
        <topology evidence="1 10">Peripheral membrane protein</topology>
        <orientation evidence="1 10">Cytoplasmic side</orientation>
    </subcellularLocation>
    <subcellularLocation>
        <location evidence="10">Cytoplasmic vesicle</location>
        <location evidence="10">COPI-coated vesicle membrane</location>
        <topology evidence="10">Peripheral membrane protein</topology>
        <orientation evidence="10">Cytoplasmic side</orientation>
    </subcellularLocation>
</comment>
<dbReference type="InterPro" id="IPR002553">
    <property type="entry name" value="Clathrin/coatomer_adapt-like_N"/>
</dbReference>
<dbReference type="SUPFAM" id="SSF48371">
    <property type="entry name" value="ARM repeat"/>
    <property type="match status" value="1"/>
</dbReference>
<dbReference type="PANTHER" id="PTHR10635:SF0">
    <property type="entry name" value="COATOMER SUBUNIT BETA"/>
    <property type="match status" value="1"/>
</dbReference>
<organism evidence="15 16">
    <name type="scientific">Allomyces macrogynus (strain ATCC 38327)</name>
    <name type="common">Allomyces javanicus var. macrogynus</name>
    <dbReference type="NCBI Taxonomy" id="578462"/>
    <lineage>
        <taxon>Eukaryota</taxon>
        <taxon>Fungi</taxon>
        <taxon>Fungi incertae sedis</taxon>
        <taxon>Blastocladiomycota</taxon>
        <taxon>Blastocladiomycetes</taxon>
        <taxon>Blastocladiales</taxon>
        <taxon>Blastocladiaceae</taxon>
        <taxon>Allomyces</taxon>
    </lineage>
</organism>
<keyword evidence="6 10" id="KW-0653">Protein transport</keyword>
<evidence type="ECO:0000259" key="14">
    <source>
        <dbReference type="Pfam" id="PF14806"/>
    </source>
</evidence>
<protein>
    <recommendedName>
        <fullName evidence="10">Coatomer subunit beta</fullName>
    </recommendedName>
    <alternativeName>
        <fullName evidence="10">Beta-coat protein</fullName>
    </alternativeName>
</protein>
<dbReference type="AlphaFoldDB" id="A0A0L0T728"/>
<keyword evidence="16" id="KW-1185">Reference proteome</keyword>
<comment type="function">
    <text evidence="10">The coatomer is a cytosolic protein complex that binds to dilysine motifs and reversibly associates with Golgi non-clathrin-coated vesicles, which further mediate biosynthetic protein transport from the ER, via the Golgi up to the trans Golgi network. Coatomer complex is required for budding from Golgi membranes, and is essential for the retrograde Golgi-to-ER transport of dilysine-tagged proteins.</text>
</comment>
<evidence type="ECO:0000256" key="1">
    <source>
        <dbReference type="ARBA" id="ARBA00004255"/>
    </source>
</evidence>
<dbReference type="Pfam" id="PF14806">
    <property type="entry name" value="Coatomer_b_Cpla"/>
    <property type="match status" value="1"/>
</dbReference>
<dbReference type="STRING" id="578462.A0A0L0T728"/>
<evidence type="ECO:0000256" key="5">
    <source>
        <dbReference type="ARBA" id="ARBA00022892"/>
    </source>
</evidence>
<dbReference type="InterPro" id="IPR016024">
    <property type="entry name" value="ARM-type_fold"/>
</dbReference>
<keyword evidence="7 10" id="KW-0333">Golgi apparatus</keyword>
<feature type="compositionally biased region" description="Polar residues" evidence="11">
    <location>
        <begin position="469"/>
        <end position="480"/>
    </location>
</feature>
<evidence type="ECO:0000256" key="10">
    <source>
        <dbReference type="PIRNR" id="PIRNR005727"/>
    </source>
</evidence>
<dbReference type="Pfam" id="PF07718">
    <property type="entry name" value="Coatamer_beta_C"/>
    <property type="match status" value="1"/>
</dbReference>
<comment type="subunit">
    <text evidence="10">Oligomeric complex that consists of at least the alpha, beta, beta', gamma, delta, epsilon and zeta subunits.</text>
</comment>
<dbReference type="eggNOG" id="KOG1058">
    <property type="taxonomic scope" value="Eukaryota"/>
</dbReference>
<evidence type="ECO:0000313" key="16">
    <source>
        <dbReference type="Proteomes" id="UP000054350"/>
    </source>
</evidence>
<dbReference type="GO" id="GO:0000139">
    <property type="term" value="C:Golgi membrane"/>
    <property type="evidence" value="ECO:0007669"/>
    <property type="project" value="UniProtKB-SubCell"/>
</dbReference>
<dbReference type="OrthoDB" id="10261439at2759"/>
<evidence type="ECO:0000256" key="2">
    <source>
        <dbReference type="ARBA" id="ARBA00022448"/>
    </source>
</evidence>
<keyword evidence="8 10" id="KW-0472">Membrane</keyword>
<reference evidence="15 16" key="1">
    <citation type="submission" date="2009-11" db="EMBL/GenBank/DDBJ databases">
        <title>Annotation of Allomyces macrogynus ATCC 38327.</title>
        <authorList>
            <consortium name="The Broad Institute Genome Sequencing Platform"/>
            <person name="Russ C."/>
            <person name="Cuomo C."/>
            <person name="Burger G."/>
            <person name="Gray M.W."/>
            <person name="Holland P.W.H."/>
            <person name="King N."/>
            <person name="Lang F.B.F."/>
            <person name="Roger A.J."/>
            <person name="Ruiz-Trillo I."/>
            <person name="Young S.K."/>
            <person name="Zeng Q."/>
            <person name="Gargeya S."/>
            <person name="Fitzgerald M."/>
            <person name="Haas B."/>
            <person name="Abouelleil A."/>
            <person name="Alvarado L."/>
            <person name="Arachchi H.M."/>
            <person name="Berlin A."/>
            <person name="Chapman S.B."/>
            <person name="Gearin G."/>
            <person name="Goldberg J."/>
            <person name="Griggs A."/>
            <person name="Gujja S."/>
            <person name="Hansen M."/>
            <person name="Heiman D."/>
            <person name="Howarth C."/>
            <person name="Larimer J."/>
            <person name="Lui A."/>
            <person name="MacDonald P.J.P."/>
            <person name="McCowen C."/>
            <person name="Montmayeur A."/>
            <person name="Murphy C."/>
            <person name="Neiman D."/>
            <person name="Pearson M."/>
            <person name="Priest M."/>
            <person name="Roberts A."/>
            <person name="Saif S."/>
            <person name="Shea T."/>
            <person name="Sisk P."/>
            <person name="Stolte C."/>
            <person name="Sykes S."/>
            <person name="Wortman J."/>
            <person name="Nusbaum C."/>
            <person name="Birren B."/>
        </authorList>
    </citation>
    <scope>NUCLEOTIDE SEQUENCE [LARGE SCALE GENOMIC DNA]</scope>
    <source>
        <strain evidence="15 16">ATCC 38327</strain>
    </source>
</reference>
<keyword evidence="9 10" id="KW-0968">Cytoplasmic vesicle</keyword>
<dbReference type="Proteomes" id="UP000054350">
    <property type="component" value="Unassembled WGS sequence"/>
</dbReference>
<dbReference type="InterPro" id="IPR029446">
    <property type="entry name" value="COPB1_appendage_platform_dom"/>
</dbReference>
<feature type="domain" description="Coatomer beta subunit C-terminal" evidence="13">
    <location>
        <begin position="646"/>
        <end position="786"/>
    </location>
</feature>
<evidence type="ECO:0000256" key="8">
    <source>
        <dbReference type="ARBA" id="ARBA00023136"/>
    </source>
</evidence>
<evidence type="ECO:0000256" key="9">
    <source>
        <dbReference type="ARBA" id="ARBA00023329"/>
    </source>
</evidence>
<reference evidence="16" key="2">
    <citation type="submission" date="2009-11" db="EMBL/GenBank/DDBJ databases">
        <title>The Genome Sequence of Allomyces macrogynus strain ATCC 38327.</title>
        <authorList>
            <consortium name="The Broad Institute Genome Sequencing Platform"/>
            <person name="Russ C."/>
            <person name="Cuomo C."/>
            <person name="Shea T."/>
            <person name="Young S.K."/>
            <person name="Zeng Q."/>
            <person name="Koehrsen M."/>
            <person name="Haas B."/>
            <person name="Borodovsky M."/>
            <person name="Guigo R."/>
            <person name="Alvarado L."/>
            <person name="Berlin A."/>
            <person name="Borenstein D."/>
            <person name="Chen Z."/>
            <person name="Engels R."/>
            <person name="Freedman E."/>
            <person name="Gellesch M."/>
            <person name="Goldberg J."/>
            <person name="Griggs A."/>
            <person name="Gujja S."/>
            <person name="Heiman D."/>
            <person name="Hepburn T."/>
            <person name="Howarth C."/>
            <person name="Jen D."/>
            <person name="Larson L."/>
            <person name="Lewis B."/>
            <person name="Mehta T."/>
            <person name="Park D."/>
            <person name="Pearson M."/>
            <person name="Roberts A."/>
            <person name="Saif S."/>
            <person name="Shenoy N."/>
            <person name="Sisk P."/>
            <person name="Stolte C."/>
            <person name="Sykes S."/>
            <person name="Walk T."/>
            <person name="White J."/>
            <person name="Yandava C."/>
            <person name="Burger G."/>
            <person name="Gray M.W."/>
            <person name="Holland P.W.H."/>
            <person name="King N."/>
            <person name="Lang F.B.F."/>
            <person name="Roger A.J."/>
            <person name="Ruiz-Trillo I."/>
            <person name="Lander E."/>
            <person name="Nusbaum C."/>
        </authorList>
    </citation>
    <scope>NUCLEOTIDE SEQUENCE [LARGE SCALE GENOMIC DNA]</scope>
    <source>
        <strain evidence="16">ATCC 38327</strain>
    </source>
</reference>